<keyword evidence="14" id="KW-1185">Reference proteome</keyword>
<evidence type="ECO:0000256" key="8">
    <source>
        <dbReference type="ARBA" id="ARBA00023136"/>
    </source>
</evidence>
<evidence type="ECO:0000259" key="12">
    <source>
        <dbReference type="PROSITE" id="PS50888"/>
    </source>
</evidence>
<dbReference type="Gene3D" id="4.10.280.10">
    <property type="entry name" value="Helix-loop-helix DNA-binding domain"/>
    <property type="match status" value="1"/>
</dbReference>
<keyword evidence="9" id="KW-0804">Transcription</keyword>
<feature type="compositionally biased region" description="Low complexity" evidence="11">
    <location>
        <begin position="74"/>
        <end position="84"/>
    </location>
</feature>
<dbReference type="InterPro" id="IPR036638">
    <property type="entry name" value="HLH_DNA-bd_sf"/>
</dbReference>
<organism evidence="13 14">
    <name type="scientific">Dermatophagoides pteronyssinus</name>
    <name type="common">European house dust mite</name>
    <dbReference type="NCBI Taxonomy" id="6956"/>
    <lineage>
        <taxon>Eukaryota</taxon>
        <taxon>Metazoa</taxon>
        <taxon>Ecdysozoa</taxon>
        <taxon>Arthropoda</taxon>
        <taxon>Chelicerata</taxon>
        <taxon>Arachnida</taxon>
        <taxon>Acari</taxon>
        <taxon>Acariformes</taxon>
        <taxon>Sarcoptiformes</taxon>
        <taxon>Astigmata</taxon>
        <taxon>Psoroptidia</taxon>
        <taxon>Analgoidea</taxon>
        <taxon>Pyroglyphidae</taxon>
        <taxon>Dermatophagoidinae</taxon>
        <taxon>Dermatophagoides</taxon>
    </lineage>
</organism>
<accession>A0ABQ8ISL0</accession>
<gene>
    <name evidence="13" type="primary">SREBF2_2</name>
    <name evidence="13" type="ORF">DERP_007787</name>
</gene>
<dbReference type="EMBL" id="NJHN03000121">
    <property type="protein sequence ID" value="KAH9413311.1"/>
    <property type="molecule type" value="Genomic_DNA"/>
</dbReference>
<feature type="region of interest" description="Disordered" evidence="11">
    <location>
        <begin position="74"/>
        <end position="93"/>
    </location>
</feature>
<name>A0ABQ8ISL0_DERPT</name>
<evidence type="ECO:0000313" key="14">
    <source>
        <dbReference type="Proteomes" id="UP000887458"/>
    </source>
</evidence>
<feature type="region of interest" description="Disordered" evidence="11">
    <location>
        <begin position="222"/>
        <end position="245"/>
    </location>
</feature>
<protein>
    <submittedName>
        <fullName evidence="13">Sterol regulatory element-binding protein 2</fullName>
    </submittedName>
</protein>
<feature type="compositionally biased region" description="Polar residues" evidence="11">
    <location>
        <begin position="199"/>
        <end position="209"/>
    </location>
</feature>
<reference evidence="13 14" key="1">
    <citation type="journal article" date="2018" name="J. Allergy Clin. Immunol.">
        <title>High-quality assembly of Dermatophagoides pteronyssinus genome and transcriptome reveals a wide range of novel allergens.</title>
        <authorList>
            <person name="Liu X.Y."/>
            <person name="Yang K.Y."/>
            <person name="Wang M.Q."/>
            <person name="Kwok J.S."/>
            <person name="Zeng X."/>
            <person name="Yang Z."/>
            <person name="Xiao X.J."/>
            <person name="Lau C.P."/>
            <person name="Li Y."/>
            <person name="Huang Z.M."/>
            <person name="Ba J.G."/>
            <person name="Yim A.K."/>
            <person name="Ouyang C.Y."/>
            <person name="Ngai S.M."/>
            <person name="Chan T.F."/>
            <person name="Leung E.L."/>
            <person name="Liu L."/>
            <person name="Liu Z.G."/>
            <person name="Tsui S.K."/>
        </authorList>
    </citation>
    <scope>NUCLEOTIDE SEQUENCE [LARGE SCALE GENOMIC DNA]</scope>
    <source>
        <strain evidence="13">Derp</strain>
    </source>
</reference>
<proteinExistence type="predicted"/>
<evidence type="ECO:0000256" key="1">
    <source>
        <dbReference type="ARBA" id="ARBA00004123"/>
    </source>
</evidence>
<evidence type="ECO:0000256" key="5">
    <source>
        <dbReference type="ARBA" id="ARBA00022989"/>
    </source>
</evidence>
<comment type="subcellular location">
    <subcellularLocation>
        <location evidence="2">Endoplasmic reticulum membrane</location>
        <topology evidence="2">Multi-pass membrane protein</topology>
    </subcellularLocation>
    <subcellularLocation>
        <location evidence="1">Nucleus</location>
    </subcellularLocation>
</comment>
<evidence type="ECO:0000313" key="13">
    <source>
        <dbReference type="EMBL" id="KAH9413311.1"/>
    </source>
</evidence>
<comment type="caution">
    <text evidence="13">The sequence shown here is derived from an EMBL/GenBank/DDBJ whole genome shotgun (WGS) entry which is preliminary data.</text>
</comment>
<keyword evidence="5" id="KW-1133">Transmembrane helix</keyword>
<evidence type="ECO:0000256" key="4">
    <source>
        <dbReference type="ARBA" id="ARBA00022824"/>
    </source>
</evidence>
<dbReference type="Pfam" id="PF00010">
    <property type="entry name" value="HLH"/>
    <property type="match status" value="1"/>
</dbReference>
<dbReference type="InterPro" id="IPR011598">
    <property type="entry name" value="bHLH_dom"/>
</dbReference>
<keyword evidence="8" id="KW-0472">Membrane</keyword>
<keyword evidence="10" id="KW-0539">Nucleus</keyword>
<evidence type="ECO:0000256" key="7">
    <source>
        <dbReference type="ARBA" id="ARBA00023125"/>
    </source>
</evidence>
<dbReference type="PANTHER" id="PTHR46062">
    <property type="entry name" value="STEROL REGULATORY ELEMENT-BINDING PROTEIN"/>
    <property type="match status" value="1"/>
</dbReference>
<evidence type="ECO:0000256" key="2">
    <source>
        <dbReference type="ARBA" id="ARBA00004477"/>
    </source>
</evidence>
<keyword evidence="3" id="KW-0812">Transmembrane</keyword>
<sequence length="383" mass="42328">MEMDNNNDQLNGNFSNQPDYQLSLIYNNNSNNFTQNDNLMMKKEPQSTTTIDCTASSIMNANIIYSQTGTTTITNPTTKTTNNNAIMTPPSSPDMETSAYLAFQKKMAVNANSFEPTNSIEFIDSNSNGLCNNNYSVTSLINDNDNDNGQHKMIESLPSSIANNSKSPMILTTKIDNLGANHGPGATRIGLKRGRGNKKSSSNTIGSSVTGRIDGIKIHKMTTSTSDATSINPSSNKQTQKRTAHLSAEFRYRTKLNEKINKLKSLVSKQKHNLSKSAVLTRSIDMIIHLKRLVVQYHQANLQLQQQLHSPNLHSPTTTTTLSSPSLSLKEVKTMTKNLSTQFITTNLNNNIIKTEQSSTTALPKVDISIKNEPIDSNEQRFY</sequence>
<keyword evidence="7" id="KW-0238">DNA-binding</keyword>
<evidence type="ECO:0000256" key="3">
    <source>
        <dbReference type="ARBA" id="ARBA00022692"/>
    </source>
</evidence>
<feature type="domain" description="BHLH" evidence="12">
    <location>
        <begin position="240"/>
        <end position="290"/>
    </location>
</feature>
<keyword evidence="4" id="KW-0256">Endoplasmic reticulum</keyword>
<evidence type="ECO:0000256" key="6">
    <source>
        <dbReference type="ARBA" id="ARBA00023015"/>
    </source>
</evidence>
<evidence type="ECO:0000256" key="10">
    <source>
        <dbReference type="ARBA" id="ARBA00023242"/>
    </source>
</evidence>
<dbReference type="SMART" id="SM00353">
    <property type="entry name" value="HLH"/>
    <property type="match status" value="1"/>
</dbReference>
<keyword evidence="6" id="KW-0805">Transcription regulation</keyword>
<feature type="region of interest" description="Disordered" evidence="11">
    <location>
        <begin position="187"/>
        <end position="209"/>
    </location>
</feature>
<dbReference type="SUPFAM" id="SSF47459">
    <property type="entry name" value="HLH, helix-loop-helix DNA-binding domain"/>
    <property type="match status" value="1"/>
</dbReference>
<reference evidence="13 14" key="2">
    <citation type="journal article" date="2022" name="Mol. Biol. Evol.">
        <title>Comparative Genomics Reveals Insights into the Divergent Evolution of Astigmatic Mites and Household Pest Adaptations.</title>
        <authorList>
            <person name="Xiong Q."/>
            <person name="Wan A.T."/>
            <person name="Liu X."/>
            <person name="Fung C.S."/>
            <person name="Xiao X."/>
            <person name="Malainual N."/>
            <person name="Hou J."/>
            <person name="Wang L."/>
            <person name="Wang M."/>
            <person name="Yang K.Y."/>
            <person name="Cui Y."/>
            <person name="Leung E.L."/>
            <person name="Nong W."/>
            <person name="Shin S.K."/>
            <person name="Au S.W."/>
            <person name="Jeong K.Y."/>
            <person name="Chew F.T."/>
            <person name="Hui J.H."/>
            <person name="Leung T.F."/>
            <person name="Tungtrongchitr A."/>
            <person name="Zhong N."/>
            <person name="Liu Z."/>
            <person name="Tsui S.K."/>
        </authorList>
    </citation>
    <scope>NUCLEOTIDE SEQUENCE [LARGE SCALE GENOMIC DNA]</scope>
    <source>
        <strain evidence="13">Derp</strain>
    </source>
</reference>
<feature type="compositionally biased region" description="Polar residues" evidence="11">
    <location>
        <begin position="222"/>
        <end position="238"/>
    </location>
</feature>
<dbReference type="PANTHER" id="PTHR46062:SF1">
    <property type="entry name" value="LP12374P"/>
    <property type="match status" value="1"/>
</dbReference>
<dbReference type="PROSITE" id="PS50888">
    <property type="entry name" value="BHLH"/>
    <property type="match status" value="1"/>
</dbReference>
<evidence type="ECO:0000256" key="9">
    <source>
        <dbReference type="ARBA" id="ARBA00023163"/>
    </source>
</evidence>
<dbReference type="Proteomes" id="UP000887458">
    <property type="component" value="Unassembled WGS sequence"/>
</dbReference>
<evidence type="ECO:0000256" key="11">
    <source>
        <dbReference type="SAM" id="MobiDB-lite"/>
    </source>
</evidence>